<keyword evidence="6" id="KW-0998">Cell outer membrane</keyword>
<keyword evidence="5" id="KW-0472">Membrane</keyword>
<dbReference type="InterPro" id="IPR051906">
    <property type="entry name" value="TolC-like"/>
</dbReference>
<evidence type="ECO:0000256" key="1">
    <source>
        <dbReference type="ARBA" id="ARBA00004442"/>
    </source>
</evidence>
<keyword evidence="3" id="KW-1134">Transmembrane beta strand</keyword>
<keyword evidence="4" id="KW-0812">Transmembrane</keyword>
<evidence type="ECO:0000256" key="4">
    <source>
        <dbReference type="ARBA" id="ARBA00022692"/>
    </source>
</evidence>
<dbReference type="GO" id="GO:0015562">
    <property type="term" value="F:efflux transmembrane transporter activity"/>
    <property type="evidence" value="ECO:0007669"/>
    <property type="project" value="InterPro"/>
</dbReference>
<dbReference type="GO" id="GO:1990281">
    <property type="term" value="C:efflux pump complex"/>
    <property type="evidence" value="ECO:0007669"/>
    <property type="project" value="TreeGrafter"/>
</dbReference>
<dbReference type="InterPro" id="IPR003423">
    <property type="entry name" value="OMP_efflux"/>
</dbReference>
<evidence type="ECO:0000313" key="7">
    <source>
        <dbReference type="EMBL" id="MPL73837.1"/>
    </source>
</evidence>
<evidence type="ECO:0000256" key="2">
    <source>
        <dbReference type="ARBA" id="ARBA00022448"/>
    </source>
</evidence>
<keyword evidence="2" id="KW-0813">Transport</keyword>
<name>A0A644U4H8_9ZZZZ</name>
<sequence>MNKFKLYLPALLLCWSAQAQEPAKKWSLEECINYAIEHNIDLKQKVQDQESKKVDLSTSKNSWLPNLNAGVGQNFDFGRSPSKTGVIVDQNSANSSFYLQTSMPVFDGFKISNDIKARKLDLMASTENLNKAKEDLAINVASYFVEALYNKELLTVAELQVALTSEQVTRTDALVKAGKVPMSQLYDIKAQLAKDEVSLTEARNNVNLSLLNLAQMLELERSGQSFDISVPVVEDAIEKYMNSILPPDMVYNNAVAVKPQIKEQEYLLESQKKMLQVAKSGYLPKLDFNASYSNGYYHYSGGNNIVNTPFSDQIKQNERKTIGFSLSIPIFNRFQVRNSVRSNKIAILNRELMMESSKKTLYKEIQQAYFNATAAQEKYKAADKSVLASKEAFGYAEDKYNAGKSAVYEYSEAKTKYSQSLSEQIQAKYNYIFRAKILDFYNGVPIKL</sequence>
<comment type="caution">
    <text evidence="7">The sequence shown here is derived from an EMBL/GenBank/DDBJ whole genome shotgun (WGS) entry which is preliminary data.</text>
</comment>
<dbReference type="EMBL" id="VSSQ01000076">
    <property type="protein sequence ID" value="MPL73837.1"/>
    <property type="molecule type" value="Genomic_DNA"/>
</dbReference>
<organism evidence="7">
    <name type="scientific">bioreactor metagenome</name>
    <dbReference type="NCBI Taxonomy" id="1076179"/>
    <lineage>
        <taxon>unclassified sequences</taxon>
        <taxon>metagenomes</taxon>
        <taxon>ecological metagenomes</taxon>
    </lineage>
</organism>
<evidence type="ECO:0000256" key="5">
    <source>
        <dbReference type="ARBA" id="ARBA00023136"/>
    </source>
</evidence>
<protein>
    <submittedName>
        <fullName evidence="7">Outer membrane protein TolC</fullName>
    </submittedName>
</protein>
<accession>A0A644U4H8</accession>
<comment type="subcellular location">
    <subcellularLocation>
        <location evidence="1">Cell outer membrane</location>
    </subcellularLocation>
</comment>
<dbReference type="GO" id="GO:0015288">
    <property type="term" value="F:porin activity"/>
    <property type="evidence" value="ECO:0007669"/>
    <property type="project" value="TreeGrafter"/>
</dbReference>
<evidence type="ECO:0000256" key="6">
    <source>
        <dbReference type="ARBA" id="ARBA00023237"/>
    </source>
</evidence>
<gene>
    <name evidence="7" type="primary">tolC_3</name>
    <name evidence="7" type="ORF">SDC9_19645</name>
</gene>
<evidence type="ECO:0000256" key="3">
    <source>
        <dbReference type="ARBA" id="ARBA00022452"/>
    </source>
</evidence>
<dbReference type="GO" id="GO:0009279">
    <property type="term" value="C:cell outer membrane"/>
    <property type="evidence" value="ECO:0007669"/>
    <property type="project" value="UniProtKB-SubCell"/>
</dbReference>
<dbReference type="AlphaFoldDB" id="A0A644U4H8"/>
<reference evidence="7" key="1">
    <citation type="submission" date="2019-08" db="EMBL/GenBank/DDBJ databases">
        <authorList>
            <person name="Kucharzyk K."/>
            <person name="Murdoch R.W."/>
            <person name="Higgins S."/>
            <person name="Loffler F."/>
        </authorList>
    </citation>
    <scope>NUCLEOTIDE SEQUENCE</scope>
</reference>
<dbReference type="SUPFAM" id="SSF56954">
    <property type="entry name" value="Outer membrane efflux proteins (OEP)"/>
    <property type="match status" value="1"/>
</dbReference>
<dbReference type="Gene3D" id="1.20.1600.10">
    <property type="entry name" value="Outer membrane efflux proteins (OEP)"/>
    <property type="match status" value="1"/>
</dbReference>
<dbReference type="PANTHER" id="PTHR30026:SF20">
    <property type="entry name" value="OUTER MEMBRANE PROTEIN TOLC"/>
    <property type="match status" value="1"/>
</dbReference>
<dbReference type="Pfam" id="PF02321">
    <property type="entry name" value="OEP"/>
    <property type="match status" value="2"/>
</dbReference>
<dbReference type="PANTHER" id="PTHR30026">
    <property type="entry name" value="OUTER MEMBRANE PROTEIN TOLC"/>
    <property type="match status" value="1"/>
</dbReference>
<proteinExistence type="predicted"/>